<dbReference type="OMA" id="INDREYY"/>
<evidence type="ECO:0000313" key="5">
    <source>
        <dbReference type="Proteomes" id="UP000001460"/>
    </source>
</evidence>
<name>B6AFT5_CRYMR</name>
<dbReference type="RefSeq" id="XP_002141425.1">
    <property type="nucleotide sequence ID" value="XM_002141389.1"/>
</dbReference>
<evidence type="ECO:0000313" key="4">
    <source>
        <dbReference type="EMBL" id="EEA07076.1"/>
    </source>
</evidence>
<keyword evidence="5" id="KW-1185">Reference proteome</keyword>
<feature type="domain" description="NUP210 Ig-like" evidence="3">
    <location>
        <begin position="37"/>
        <end position="121"/>
    </location>
</feature>
<gene>
    <name evidence="4" type="ORF">CMU_034620</name>
</gene>
<accession>B6AFT5</accession>
<dbReference type="eggNOG" id="KOG1833">
    <property type="taxonomic scope" value="Eukaryota"/>
</dbReference>
<feature type="chain" id="PRO_5002842413" description="NUP210 Ig-like domain-containing protein" evidence="2">
    <location>
        <begin position="27"/>
        <end position="2325"/>
    </location>
</feature>
<keyword evidence="2" id="KW-0732">Signal</keyword>
<dbReference type="InterPro" id="IPR045197">
    <property type="entry name" value="NUP210-like"/>
</dbReference>
<evidence type="ECO:0000256" key="2">
    <source>
        <dbReference type="SAM" id="SignalP"/>
    </source>
</evidence>
<dbReference type="GeneID" id="6996437"/>
<keyword evidence="1" id="KW-1133">Transmembrane helix</keyword>
<evidence type="ECO:0000256" key="1">
    <source>
        <dbReference type="SAM" id="Phobius"/>
    </source>
</evidence>
<dbReference type="PANTHER" id="PTHR23019">
    <property type="entry name" value="NUCLEAR PORE MEMBRANE GLYCOPROTEIN GP210-RELATED"/>
    <property type="match status" value="1"/>
</dbReference>
<reference evidence="4" key="1">
    <citation type="submission" date="2008-06" db="EMBL/GenBank/DDBJ databases">
        <authorList>
            <person name="Lorenzi H."/>
            <person name="Inman J."/>
            <person name="Miller J."/>
            <person name="Schobel S."/>
            <person name="Amedeo P."/>
            <person name="Caler E.V."/>
            <person name="da Silva J."/>
        </authorList>
    </citation>
    <scope>NUCLEOTIDE SEQUENCE [LARGE SCALE GENOMIC DNA]</scope>
    <source>
        <strain evidence="4">RN66</strain>
    </source>
</reference>
<dbReference type="Pfam" id="PF22967">
    <property type="entry name" value="Ig_NUP210_1st"/>
    <property type="match status" value="1"/>
</dbReference>
<feature type="signal peptide" evidence="2">
    <location>
        <begin position="1"/>
        <end position="26"/>
    </location>
</feature>
<dbReference type="VEuPathDB" id="CryptoDB:CMU_034620"/>
<dbReference type="Proteomes" id="UP000001460">
    <property type="component" value="Unassembled WGS sequence"/>
</dbReference>
<dbReference type="PANTHER" id="PTHR23019:SF0">
    <property type="entry name" value="NUCLEAR PORE MEMBRANE GLYCOPROTEIN 210"/>
    <property type="match status" value="1"/>
</dbReference>
<feature type="transmembrane region" description="Helical" evidence="1">
    <location>
        <begin position="2282"/>
        <end position="2302"/>
    </location>
</feature>
<proteinExistence type="predicted"/>
<dbReference type="OrthoDB" id="361283at2759"/>
<keyword evidence="1" id="KW-0472">Membrane</keyword>
<evidence type="ECO:0000259" key="3">
    <source>
        <dbReference type="Pfam" id="PF22967"/>
    </source>
</evidence>
<dbReference type="InterPro" id="IPR055096">
    <property type="entry name" value="Ig_NUP210_1st"/>
</dbReference>
<dbReference type="EMBL" id="DS989731">
    <property type="protein sequence ID" value="EEA07076.1"/>
    <property type="molecule type" value="Genomic_DNA"/>
</dbReference>
<sequence length="2325" mass="265525">MRFILGNLCAYLCLTSLLLKFKCVRSAKYTIEPALALLPWTSNNVSEIRIRVSEGCFEWKYDITEYLEVSNYEIRIDENGKDCTDAIFIRSLWPFKDIKGIFPIIAIEKYTGEILRSEVHVANIESINISTSSKRIRLGFLEMLSAVGFDNEVNTFTSLQGVNIEWKINNENIVADSLEGQTITVHGSKVGSSIVSAIVIDSNGLKITETSVVIYVEDPFRVIPYSRQAPFGSIYPIKLIKEDFSDLLLNINDREYYKCYISSELSSKIPSDTILDNNYLLIGYPDPNESSLPTITVSCVDKRVEGSSSISKTTVSYPASIKLGLLESDTISRDEKLNKDNLADFIDSYYIKGESLVKQTGMFQHVLAKDELVITREQDAVVQIKLLNKAGKFLSVPKNAEFNIICLKSCENVNIKPYSLDQNYLTSFLSIQGIKVGTSLFTLSLESIGLMKYGQGKDEYLTSINYSFTISVIEPLKITIKDLPVVLHPGNQTFILHDKLTGGTGNFHFCNQNNQIINIDPYNGNLVTSDVNVGFTMINILDIGILFQTNRNFTTQDLCKDFLKYQILNLPIIVTFLDKISFDANSLDTNSAYIHNNTLYISSIHPAITLEIQAFGSADGIDIPRNPEWSNLERLKYTEMISMSNLSVFNPCKLYFLLSNKSLVVNSNEDNQLATNLQVCRDLLAEGSWQFTFRTNETLQPEFVSLYFQHNKLVVLPNSSGTIYVPNITQIYIFGQMQNQYYEFPALTTSLKLEIYSEINVIPRISPFLQFYINNGSYRIESQSYIDVQLKGGIRSSSSEILYLLEAQILKYGEIKDINSEIVKVDRLLSGDDVFRIGCKSLGQTAVKFSTSILDNDFKIATTDTKVYVECCQIDKLKIFWISDDELETSIPCNLQYEDCHDLYIDSTSKHKFGVFAYDSNKEDYPLLSFNNFAVEWYFEDMKESNELSYNFLDDYIQIWVLYNESISKFKDISLLASIHSLSEDSNIAYKYLANIKVILVLPPKLVSPNMIIDDNRDIYKYNESPSWSLLSGTHELGIIYGSGKFNISLTLMNNKNYPDNFLNPTLNYYQEKKESNWQFLDIFPFHLNTSSFSGTFTLTVMDELTLPKYTIKKQIFIGKVARAELVWIGQVNLLGNIDSTNKMTDILNEDVSLDEESNYMTDQLSAIEFQIPFSYYIYLKNLRQYYDPPCFELNCLLSNSAMSSFMVILYDENNRVLEPWQSDLIDVQIKHQEKRMNNILNSLDILDIFQHPEEDLNIVVNPLRNSKVTYIMNSVKKSNIILTLELNVNSVKTNAINLMVYPDVEVESNSQHISLFPHGSPFSLAVSGGPWISAFNKFTFTWDVSSSNQKVILVRKASQRIIEPLGVIGYSVITVKLLASANSITFQNVVIFKRSIKVFVEFPHKIDILSPDYFQVYVGYPKLYTLIVWTKDEDLPPIHPSQLIPSLLTSCKIDWNILSSESEYSHNSNISCIYPLDSNQDIKSPKSLIEGYLECPNSLDSYYEFIISLATYKTGSLTLNAKVSCSFNSNSTFDLSVSKNIESLKPIDFISNNLWLISDTLYNLTIPADIEITSYGNTYIKITVEVSQIIHIDTSSKVNDNIVLIMEDKRLKSKFNKTFLPITISEVKNVRISFQIDEQRYYIISILPLNSMGIPLKVSHHFCLQLSIRLPFEEDIKGLQLTQVYTLNNNKINDRTFPSPDLLFEIENRSNLYSFCEFRVVAKSLSLYRRNSSVISSLSANSASLCLTISIYRGPIFLGSQPFCNFDDTLIHEPVVLSYPPALLPSNQKYKIYVLPGSKIHLNTLEWEIKGIIPSILRFYTLINNIDQMVDIEYAVETEVASILDIPLDKVSAKLVKEIPLDLKDMEFVNSSTSFIFITINARVSPIRLWQDLNLKSINLLTRLGIYWINDHDNSKEWRIISLNSSSEFIKMNILNIPTGDSYIGTCLVTSLSNIVEFEICITSFKNAMTNLVLSNSGSLFLDNPWAFEIIPTIKETKSATNSNNFSFSWNPIYSNLFYTSPIYKFHCNIDQDFLNRFYTTESYWKMHQSASKSYIIVPSCSLIPKIHNSKYSPSTLEKLTYGTKPPHRFGILTNLSSGISILELLITDDTKLYKNKYTIGYIPFKVHPIILESQSSSFLTEENVSTKFLWNSNGYFISITTPYYITKTIKLPIDLKFWFGNSDTRLSATSIRSLNPDNYQVYFSTNKYQGGLVQIKQKDLNNIPIASNVLLSGLNISMEFVDKFFKHEIEIIFTPEESREKDHLLEYHITKSYRYIWSKILYTFIVLTISIGTIAYIKIFRFKNKTQVEKINSPFRKLNTIRC</sequence>
<keyword evidence="1" id="KW-0812">Transmembrane</keyword>
<organism evidence="4 5">
    <name type="scientific">Cryptosporidium muris (strain RN66)</name>
    <dbReference type="NCBI Taxonomy" id="441375"/>
    <lineage>
        <taxon>Eukaryota</taxon>
        <taxon>Sar</taxon>
        <taxon>Alveolata</taxon>
        <taxon>Apicomplexa</taxon>
        <taxon>Conoidasida</taxon>
        <taxon>Coccidia</taxon>
        <taxon>Eucoccidiorida</taxon>
        <taxon>Eimeriorina</taxon>
        <taxon>Cryptosporidiidae</taxon>
        <taxon>Cryptosporidium</taxon>
    </lineage>
</organism>
<dbReference type="STRING" id="441375.B6AFT5"/>
<protein>
    <recommendedName>
        <fullName evidence="3">NUP210 Ig-like domain-containing protein</fullName>
    </recommendedName>
</protein>